<dbReference type="EMBL" id="CP030840">
    <property type="protein sequence ID" value="AXC09452.1"/>
    <property type="molecule type" value="Genomic_DNA"/>
</dbReference>
<dbReference type="RefSeq" id="WP_114205289.1">
    <property type="nucleotide sequence ID" value="NZ_CP030840.1"/>
</dbReference>
<proteinExistence type="predicted"/>
<accession>A0A2Z5FRW9</accession>
<dbReference type="SUPFAM" id="SSF53613">
    <property type="entry name" value="Ribokinase-like"/>
    <property type="match status" value="1"/>
</dbReference>
<keyword evidence="1" id="KW-0808">Transferase</keyword>
<keyword evidence="2 4" id="KW-0418">Kinase</keyword>
<organism evidence="4 5">
    <name type="scientific">Acidisarcina polymorpha</name>
    <dbReference type="NCBI Taxonomy" id="2211140"/>
    <lineage>
        <taxon>Bacteria</taxon>
        <taxon>Pseudomonadati</taxon>
        <taxon>Acidobacteriota</taxon>
        <taxon>Terriglobia</taxon>
        <taxon>Terriglobales</taxon>
        <taxon>Acidobacteriaceae</taxon>
        <taxon>Acidisarcina</taxon>
    </lineage>
</organism>
<dbReference type="GO" id="GO:0016301">
    <property type="term" value="F:kinase activity"/>
    <property type="evidence" value="ECO:0007669"/>
    <property type="project" value="UniProtKB-KW"/>
</dbReference>
<evidence type="ECO:0000313" key="5">
    <source>
        <dbReference type="Proteomes" id="UP000253606"/>
    </source>
</evidence>
<evidence type="ECO:0000256" key="2">
    <source>
        <dbReference type="ARBA" id="ARBA00022777"/>
    </source>
</evidence>
<evidence type="ECO:0000256" key="1">
    <source>
        <dbReference type="ARBA" id="ARBA00022679"/>
    </source>
</evidence>
<reference evidence="4 5" key="1">
    <citation type="journal article" date="2018" name="Front. Microbiol.">
        <title>Hydrolytic Capabilities as a Key to Environmental Success: Chitinolytic and Cellulolytic Acidobacteria From Acidic Sub-arctic Soils and Boreal Peatlands.</title>
        <authorList>
            <person name="Belova S.E."/>
            <person name="Ravin N.V."/>
            <person name="Pankratov T.A."/>
            <person name="Rakitin A.L."/>
            <person name="Ivanova A.A."/>
            <person name="Beletsky A.V."/>
            <person name="Mardanov A.V."/>
            <person name="Sinninghe Damste J.S."/>
            <person name="Dedysh S.N."/>
        </authorList>
    </citation>
    <scope>NUCLEOTIDE SEQUENCE [LARGE SCALE GENOMIC DNA]</scope>
    <source>
        <strain evidence="4 5">SBC82</strain>
    </source>
</reference>
<name>A0A2Z5FRW9_9BACT</name>
<dbReference type="OrthoDB" id="9813569at2"/>
<dbReference type="GO" id="GO:0005829">
    <property type="term" value="C:cytosol"/>
    <property type="evidence" value="ECO:0007669"/>
    <property type="project" value="TreeGrafter"/>
</dbReference>
<sequence>MSILVVGSVAFDSIETPHGRVDHVLGGAATFFSLAASYFTDVRVIGVVGEDFTDENEAVLTRRGVDTRGLEHVEGKSFHWTGSYLKNLNEAQTLKTELNVFETFAPKIPAEYADSDYLFLANIDPVLQAGVRRQMPKVKMVCGDTMNYWIHDHRENLNKVLIGLDALLINDGEAKMLAGEDNLMRAANKILSTGPKTLIIKHGEYGATAFFSEHSFGSQNGSGKPGYTSVPFRAPALPLDAVVDPTGAGDSFAGGFFGYLASQPEVTPAVFKRAMFYGGVMGSFAVEKFGTERLQQLSREEIDQRFARIREISHLD</sequence>
<dbReference type="InterPro" id="IPR011611">
    <property type="entry name" value="PfkB_dom"/>
</dbReference>
<dbReference type="Pfam" id="PF00294">
    <property type="entry name" value="PfkB"/>
    <property type="match status" value="1"/>
</dbReference>
<dbReference type="PANTHER" id="PTHR10584:SF166">
    <property type="entry name" value="RIBOKINASE"/>
    <property type="match status" value="1"/>
</dbReference>
<feature type="domain" description="Carbohydrate kinase PfkB" evidence="3">
    <location>
        <begin position="3"/>
        <end position="292"/>
    </location>
</feature>
<dbReference type="Proteomes" id="UP000253606">
    <property type="component" value="Chromosome"/>
</dbReference>
<dbReference type="Gene3D" id="3.40.1190.20">
    <property type="match status" value="1"/>
</dbReference>
<evidence type="ECO:0000313" key="4">
    <source>
        <dbReference type="EMBL" id="AXC09452.1"/>
    </source>
</evidence>
<dbReference type="AlphaFoldDB" id="A0A2Z5FRW9"/>
<keyword evidence="5" id="KW-1185">Reference proteome</keyword>
<protein>
    <submittedName>
        <fullName evidence="4">Ribokinase</fullName>
    </submittedName>
</protein>
<dbReference type="PANTHER" id="PTHR10584">
    <property type="entry name" value="SUGAR KINASE"/>
    <property type="match status" value="1"/>
</dbReference>
<evidence type="ECO:0000259" key="3">
    <source>
        <dbReference type="Pfam" id="PF00294"/>
    </source>
</evidence>
<dbReference type="KEGG" id="abas:ACPOL_0065"/>
<gene>
    <name evidence="4" type="ORF">ACPOL_0065</name>
</gene>
<dbReference type="InterPro" id="IPR029056">
    <property type="entry name" value="Ribokinase-like"/>
</dbReference>